<proteinExistence type="predicted"/>
<organism evidence="2 3">
    <name type="scientific">Candidatus Cryptobacteroides faecipullorum</name>
    <dbReference type="NCBI Taxonomy" id="2840764"/>
    <lineage>
        <taxon>Bacteria</taxon>
        <taxon>Pseudomonadati</taxon>
        <taxon>Bacteroidota</taxon>
        <taxon>Bacteroidia</taxon>
        <taxon>Bacteroidales</taxon>
        <taxon>Candidatus Cryptobacteroides</taxon>
    </lineage>
</organism>
<feature type="signal peptide" evidence="1">
    <location>
        <begin position="1"/>
        <end position="21"/>
    </location>
</feature>
<evidence type="ECO:0008006" key="4">
    <source>
        <dbReference type="Google" id="ProtNLM"/>
    </source>
</evidence>
<evidence type="ECO:0000313" key="3">
    <source>
        <dbReference type="Proteomes" id="UP000823660"/>
    </source>
</evidence>
<evidence type="ECO:0000313" key="2">
    <source>
        <dbReference type="EMBL" id="MBO8467061.1"/>
    </source>
</evidence>
<dbReference type="AlphaFoldDB" id="A0A9D9I6V2"/>
<reference evidence="2" key="2">
    <citation type="journal article" date="2021" name="PeerJ">
        <title>Extensive microbial diversity within the chicken gut microbiome revealed by metagenomics and culture.</title>
        <authorList>
            <person name="Gilroy R."/>
            <person name="Ravi A."/>
            <person name="Getino M."/>
            <person name="Pursley I."/>
            <person name="Horton D.L."/>
            <person name="Alikhan N.F."/>
            <person name="Baker D."/>
            <person name="Gharbi K."/>
            <person name="Hall N."/>
            <person name="Watson M."/>
            <person name="Adriaenssens E.M."/>
            <person name="Foster-Nyarko E."/>
            <person name="Jarju S."/>
            <person name="Secka A."/>
            <person name="Antonio M."/>
            <person name="Oren A."/>
            <person name="Chaudhuri R.R."/>
            <person name="La Ragione R."/>
            <person name="Hildebrand F."/>
            <person name="Pallen M.J."/>
        </authorList>
    </citation>
    <scope>NUCLEOTIDE SEQUENCE</scope>
    <source>
        <strain evidence="2">B1-15692</strain>
    </source>
</reference>
<feature type="chain" id="PRO_5038477045" description="Carboxypeptidase-like regulatory domain-containing protein" evidence="1">
    <location>
        <begin position="22"/>
        <end position="298"/>
    </location>
</feature>
<dbReference type="InterPro" id="IPR008969">
    <property type="entry name" value="CarboxyPept-like_regulatory"/>
</dbReference>
<dbReference type="SUPFAM" id="SSF49464">
    <property type="entry name" value="Carboxypeptidase regulatory domain-like"/>
    <property type="match status" value="1"/>
</dbReference>
<name>A0A9D9I6V2_9BACT</name>
<accession>A0A9D9I6V2</accession>
<protein>
    <recommendedName>
        <fullName evidence="4">Carboxypeptidase-like regulatory domain-containing protein</fullName>
    </recommendedName>
</protein>
<evidence type="ECO:0000256" key="1">
    <source>
        <dbReference type="SAM" id="SignalP"/>
    </source>
</evidence>
<gene>
    <name evidence="2" type="ORF">IAB99_04770</name>
</gene>
<keyword evidence="1" id="KW-0732">Signal</keyword>
<sequence>MTYKLLTVFFLIAAVFSASDAASAQQTHILKGNIVNQDGKAVEYVAVGIPGSGIGAISSADGRFRLEIPDGTADTLEFHHVSYLTGLVPASEYNGTDSLTVTLVPAELQEAVVLGADSKEKTLVNKGARFPAAYGVYTPDMTGNEIGSTVKVRHRFQIKEFNFKVAVNTIEECKVSLNVYRITEGIFRNIMTVPLYIDIRTSARPVSYRAVPSATMILEPGEYFVSLAFVDCSDRSKAEWNEAKDLTGKAYMEKINENRLEFPLYFKSGYCRDTVLGEIVKSPFNMGLIVSGLEYRDK</sequence>
<dbReference type="Proteomes" id="UP000823660">
    <property type="component" value="Unassembled WGS sequence"/>
</dbReference>
<reference evidence="2" key="1">
    <citation type="submission" date="2020-10" db="EMBL/GenBank/DDBJ databases">
        <authorList>
            <person name="Gilroy R."/>
        </authorList>
    </citation>
    <scope>NUCLEOTIDE SEQUENCE</scope>
    <source>
        <strain evidence="2">B1-15692</strain>
    </source>
</reference>
<comment type="caution">
    <text evidence="2">The sequence shown here is derived from an EMBL/GenBank/DDBJ whole genome shotgun (WGS) entry which is preliminary data.</text>
</comment>
<dbReference type="EMBL" id="JADIMH010000025">
    <property type="protein sequence ID" value="MBO8467061.1"/>
    <property type="molecule type" value="Genomic_DNA"/>
</dbReference>